<sequence length="158" mass="17658">MENKIDFKLPETVVSEALTAVNTALTVLKPYLIALSPAERRSLPKMNDGTQPFVQKCLEYCESDPQFVPPYLSTEGFTDDMDAWNQLMSIFRPVQQLCTNLDDTTMEAGSESYMAALSYYNSVKQATKMDIPGAKPIYDDLKKRFAGNGPKKSEPAEN</sequence>
<dbReference type="RefSeq" id="WP_119440190.1">
    <property type="nucleotide sequence ID" value="NZ_QWGR01000022.1"/>
</dbReference>
<evidence type="ECO:0000313" key="1">
    <source>
        <dbReference type="EMBL" id="RIJ45595.1"/>
    </source>
</evidence>
<protein>
    <submittedName>
        <fullName evidence="1">Uncharacterized protein</fullName>
    </submittedName>
</protein>
<dbReference type="OrthoDB" id="5952844at2"/>
<gene>
    <name evidence="1" type="ORF">D1614_22150</name>
</gene>
<keyword evidence="2" id="KW-1185">Reference proteome</keyword>
<dbReference type="EMBL" id="QWGR01000022">
    <property type="protein sequence ID" value="RIJ45595.1"/>
    <property type="molecule type" value="Genomic_DNA"/>
</dbReference>
<reference evidence="1 2" key="1">
    <citation type="submission" date="2018-08" db="EMBL/GenBank/DDBJ databases">
        <title>Pallidiluteibacterium maritimus gen. nov., sp. nov., isolated from coastal sediment.</title>
        <authorList>
            <person name="Zhou L.Y."/>
        </authorList>
    </citation>
    <scope>NUCLEOTIDE SEQUENCE [LARGE SCALE GENOMIC DNA]</scope>
    <source>
        <strain evidence="1 2">XSD2</strain>
    </source>
</reference>
<evidence type="ECO:0000313" key="2">
    <source>
        <dbReference type="Proteomes" id="UP000265926"/>
    </source>
</evidence>
<name>A0A399SUE9_9BACT</name>
<comment type="caution">
    <text evidence="1">The sequence shown here is derived from an EMBL/GenBank/DDBJ whole genome shotgun (WGS) entry which is preliminary data.</text>
</comment>
<organism evidence="1 2">
    <name type="scientific">Maribellus luteus</name>
    <dbReference type="NCBI Taxonomy" id="2305463"/>
    <lineage>
        <taxon>Bacteria</taxon>
        <taxon>Pseudomonadati</taxon>
        <taxon>Bacteroidota</taxon>
        <taxon>Bacteroidia</taxon>
        <taxon>Marinilabiliales</taxon>
        <taxon>Prolixibacteraceae</taxon>
        <taxon>Maribellus</taxon>
    </lineage>
</organism>
<dbReference type="AlphaFoldDB" id="A0A399SUE9"/>
<accession>A0A399SUE9</accession>
<dbReference type="Proteomes" id="UP000265926">
    <property type="component" value="Unassembled WGS sequence"/>
</dbReference>
<proteinExistence type="predicted"/>